<dbReference type="PANTHER" id="PTHR21704:SF18">
    <property type="entry name" value="NIPPED-B-LIKE PROTEIN"/>
    <property type="match status" value="1"/>
</dbReference>
<dbReference type="InterPro" id="IPR024986">
    <property type="entry name" value="Nipped-B_C"/>
</dbReference>
<organism evidence="8 9">
    <name type="scientific">Lachancea fermentati</name>
    <name type="common">Zygosaccharomyces fermentati</name>
    <dbReference type="NCBI Taxonomy" id="4955"/>
    <lineage>
        <taxon>Eukaryota</taxon>
        <taxon>Fungi</taxon>
        <taxon>Dikarya</taxon>
        <taxon>Ascomycota</taxon>
        <taxon>Saccharomycotina</taxon>
        <taxon>Saccharomycetes</taxon>
        <taxon>Saccharomycetales</taxon>
        <taxon>Saccharomycetaceae</taxon>
        <taxon>Lachancea</taxon>
    </lineage>
</organism>
<name>A0A1G4MJT6_LACFM</name>
<keyword evidence="9" id="KW-1185">Reference proteome</keyword>
<evidence type="ECO:0000256" key="5">
    <source>
        <dbReference type="ARBA" id="ARBA00023306"/>
    </source>
</evidence>
<evidence type="ECO:0000313" key="9">
    <source>
        <dbReference type="Proteomes" id="UP000190831"/>
    </source>
</evidence>
<gene>
    <name evidence="8" type="ORF">LAFE_0H06590G</name>
</gene>
<keyword evidence="5 6" id="KW-0131">Cell cycle</keyword>
<sequence>MSSYPGEHTNIPKHLAESLQYQPLNHLVPKTEISALLHSTFSWTVKVNNDVMETSPSLPLNESVSFQLSSPSNSAEDPLKFKRIKLQGMDKESSSTDIFEGLSALAKSMLPHTGTVNSDLVVANAIPHSQKHARDQEITEDVQLMASKKRTKVTADISLTQLSFAEQYLIDLNSLLKILGDNKISATGADPQHWLTLNGELLLSENCLKNLIKALKNTITIPGLLQKVDVKNLQMILSRCADNIFTVLHNFENRSYNTLKIASDSAVVIFIIFSMDIQDRSLYLERYISLPIRFINLIVDELKEEDLDVLNQTQSMNLLLPIGHLLPQYLKRGHALDEGLITKLIYIFSDLIVFSVSDVNTNICTQNNCEKLKSISSDGLYMIFRRFTDQQTFIVDELLSHLNMLPTTRSQKKLKKVSDTCRVSHLTYALVSMLQTVNSYDGLFRFDENYENTFEDFLKHHENQQHSISTLIEHINDAILKKCFSNVSKERYILECYVQDLIALVSLPNWSITEIMLASLLKKMLAVFTPAHQESANIEGLVLSIAGNIGSTIQDISLKTQGNEVNNLIKVFNKPERLPALMSTFHKCLSRLNADDPDDSQFGFLWHKQISMLLSLIGFDPDSERWTAIVNENILKVLQGTPDQYTFSNCKTSNSNELGADLDYLSSLHVFELVNLYEPYTKLIISLLNRPKIKLRSGAIKCLSLLASKDATLLKMPSVKETIELRLQDSSASVKDAILELLSLDKSYLDFYRQINLNFNDESTLVRRHVLKLNLSIYDDSNDVMVKAFVANRILRRTEDEEDSIIEMARTALLNRWFLDIEKMDETSDSQEQLQKSIQVISTMVSLSEKAFELFDRFLNFYVLNKYAHHREELTKIIISMKKLTDKIVEMSVSFQSENEEDKKEDHDISHTLQILSLITACDDCFITKDHIAALYPYIASPVKSNWECYILRVFKNSFSKLSNFKPKFLYDLETSILGHLTKMNARELEEAIPLSWLIAKHRKDSTRISKACSSCLIHLTPYINQATKDPKLVQADGKLQKLIYLASGFSRYCQLENKESIFPNLKTREPIFEYVTKCLILLTREGIHSNIKRIAVKNLVRIAVTFPKLFNSRHVLKVLDYEFEQGTVEMKLALIETLYDFFLSEEQKSLKITEGNGATTSSSLASLKDKLKISKLGIGNDTICSALVSRYLKDILKICLYDQPDVSFRALRYLKLILEYGYTNPTHCLPSLIALVSSKHLVVRTLALSILKNMLDKHESMIFNSLVPGIRLAIESIREINTDSLREHAHFLSRLQELFSAGKKATSKFIRSVRKAFDTYFSHISDRSKTLKDGVLFMSLNMVQMHFEDQLQLYSFVKVLDSRCEQLEDTITDTLREGQNQNQSDNQNLSNLIIARLSLLDLRSFYFQRFSLSEEKLSVIGTTEENELKSKSLGYNQDYSKSTEFFSFDITAEPKELLANYLSASDLI</sequence>
<dbReference type="GO" id="GO:0010468">
    <property type="term" value="P:regulation of gene expression"/>
    <property type="evidence" value="ECO:0007669"/>
    <property type="project" value="InterPro"/>
</dbReference>
<dbReference type="Proteomes" id="UP000190831">
    <property type="component" value="Chromosome H"/>
</dbReference>
<accession>A0A1G4MJT6</accession>
<dbReference type="PANTHER" id="PTHR21704">
    <property type="entry name" value="NIPPED-B-LIKE PROTEIN DELANGIN SCC2-RELATED"/>
    <property type="match status" value="1"/>
</dbReference>
<comment type="similarity">
    <text evidence="2 6">Belongs to the SCC2/Nipped-B family.</text>
</comment>
<dbReference type="GO" id="GO:0061775">
    <property type="term" value="F:cohesin loader activity"/>
    <property type="evidence" value="ECO:0007669"/>
    <property type="project" value="InterPro"/>
</dbReference>
<evidence type="ECO:0000256" key="1">
    <source>
        <dbReference type="ARBA" id="ARBA00004123"/>
    </source>
</evidence>
<dbReference type="GO" id="GO:0140588">
    <property type="term" value="P:chromatin looping"/>
    <property type="evidence" value="ECO:0007669"/>
    <property type="project" value="InterPro"/>
</dbReference>
<keyword evidence="4 6" id="KW-0539">Nucleus</keyword>
<dbReference type="CDD" id="cd23958">
    <property type="entry name" value="SCC2"/>
    <property type="match status" value="1"/>
</dbReference>
<comment type="subcellular location">
    <subcellularLocation>
        <location evidence="1 6">Nucleus</location>
    </subcellularLocation>
</comment>
<dbReference type="GO" id="GO:0071169">
    <property type="term" value="P:establishment of protein localization to chromatin"/>
    <property type="evidence" value="ECO:0007669"/>
    <property type="project" value="TreeGrafter"/>
</dbReference>
<evidence type="ECO:0000256" key="2">
    <source>
        <dbReference type="ARBA" id="ARBA00009252"/>
    </source>
</evidence>
<dbReference type="OMA" id="FNSRHVL"/>
<protein>
    <recommendedName>
        <fullName evidence="6">Sister chromatid cohesion protein</fullName>
    </recommendedName>
</protein>
<keyword evidence="3 6" id="KW-0677">Repeat</keyword>
<dbReference type="GO" id="GO:1990414">
    <property type="term" value="P:replication-born double-strand break repair via sister chromatid exchange"/>
    <property type="evidence" value="ECO:0007669"/>
    <property type="project" value="TreeGrafter"/>
</dbReference>
<dbReference type="InterPro" id="IPR026003">
    <property type="entry name" value="Cohesin_HEAT"/>
</dbReference>
<reference evidence="8 9" key="1">
    <citation type="submission" date="2016-03" db="EMBL/GenBank/DDBJ databases">
        <authorList>
            <person name="Devillers H."/>
        </authorList>
    </citation>
    <scope>NUCLEOTIDE SEQUENCE [LARGE SCALE GENOMIC DNA]</scope>
    <source>
        <strain evidence="8">CBS 6772</strain>
    </source>
</reference>
<feature type="domain" description="Sister chromatid cohesion C-terminal" evidence="7">
    <location>
        <begin position="1185"/>
        <end position="1362"/>
    </location>
</feature>
<dbReference type="Pfam" id="PF12830">
    <property type="entry name" value="Nipped-B_C"/>
    <property type="match status" value="1"/>
</dbReference>
<evidence type="ECO:0000313" key="8">
    <source>
        <dbReference type="EMBL" id="SCW04130.1"/>
    </source>
</evidence>
<dbReference type="GO" id="GO:0034087">
    <property type="term" value="P:establishment of mitotic sister chromatid cohesion"/>
    <property type="evidence" value="ECO:0007669"/>
    <property type="project" value="TreeGrafter"/>
</dbReference>
<dbReference type="GO" id="GO:0090694">
    <property type="term" value="C:Scc2-Scc4 cohesin loading complex"/>
    <property type="evidence" value="ECO:0007669"/>
    <property type="project" value="TreeGrafter"/>
</dbReference>
<dbReference type="Pfam" id="PF12765">
    <property type="entry name" value="Cohesin_HEAT"/>
    <property type="match status" value="1"/>
</dbReference>
<dbReference type="EMBL" id="LT598491">
    <property type="protein sequence ID" value="SCW04130.1"/>
    <property type="molecule type" value="Genomic_DNA"/>
</dbReference>
<dbReference type="OrthoDB" id="418242at2759"/>
<evidence type="ECO:0000259" key="7">
    <source>
        <dbReference type="Pfam" id="PF12830"/>
    </source>
</evidence>
<dbReference type="InterPro" id="IPR033031">
    <property type="entry name" value="Scc2/Nipped-B"/>
</dbReference>
<dbReference type="GO" id="GO:0003682">
    <property type="term" value="F:chromatin binding"/>
    <property type="evidence" value="ECO:0007669"/>
    <property type="project" value="TreeGrafter"/>
</dbReference>
<dbReference type="SUPFAM" id="SSF48371">
    <property type="entry name" value="ARM repeat"/>
    <property type="match status" value="1"/>
</dbReference>
<dbReference type="STRING" id="4955.A0A1G4MJT6"/>
<evidence type="ECO:0000256" key="6">
    <source>
        <dbReference type="RuleBase" id="RU364107"/>
    </source>
</evidence>
<proteinExistence type="inferred from homology"/>
<evidence type="ECO:0000256" key="3">
    <source>
        <dbReference type="ARBA" id="ARBA00022737"/>
    </source>
</evidence>
<evidence type="ECO:0000256" key="4">
    <source>
        <dbReference type="ARBA" id="ARBA00023242"/>
    </source>
</evidence>
<dbReference type="InterPro" id="IPR016024">
    <property type="entry name" value="ARM-type_fold"/>
</dbReference>